<evidence type="ECO:0000313" key="1">
    <source>
        <dbReference type="EMBL" id="MBH0236199.1"/>
    </source>
</evidence>
<feature type="non-terminal residue" evidence="1">
    <location>
        <position position="1"/>
    </location>
</feature>
<evidence type="ECO:0000313" key="2">
    <source>
        <dbReference type="Proteomes" id="UP000631694"/>
    </source>
</evidence>
<dbReference type="Proteomes" id="UP000631694">
    <property type="component" value="Unassembled WGS sequence"/>
</dbReference>
<gene>
    <name evidence="1" type="ORF">I5731_00025</name>
</gene>
<dbReference type="AlphaFoldDB" id="A0A931MXQ0"/>
<dbReference type="EMBL" id="JADZLT010000014">
    <property type="protein sequence ID" value="MBH0236199.1"/>
    <property type="molecule type" value="Genomic_DNA"/>
</dbReference>
<comment type="caution">
    <text evidence="1">The sequence shown here is derived from an EMBL/GenBank/DDBJ whole genome shotgun (WGS) entry which is preliminary data.</text>
</comment>
<accession>A0A931MXQ0</accession>
<sequence>RIRATLGWTPRYQDLDTIVGHALAWEDTLRRRNSRP</sequence>
<keyword evidence="2" id="KW-1185">Reference proteome</keyword>
<proteinExistence type="predicted"/>
<protein>
    <submittedName>
        <fullName evidence="1">UDP-glucose 4-epimerase GalE</fullName>
    </submittedName>
</protein>
<organism evidence="1 2">
    <name type="scientific">Methylobrevis albus</name>
    <dbReference type="NCBI Taxonomy" id="2793297"/>
    <lineage>
        <taxon>Bacteria</taxon>
        <taxon>Pseudomonadati</taxon>
        <taxon>Pseudomonadota</taxon>
        <taxon>Alphaproteobacteria</taxon>
        <taxon>Hyphomicrobiales</taxon>
        <taxon>Pleomorphomonadaceae</taxon>
        <taxon>Methylobrevis</taxon>
    </lineage>
</organism>
<name>A0A931MXQ0_9HYPH</name>
<reference evidence="1" key="1">
    <citation type="submission" date="2020-12" db="EMBL/GenBank/DDBJ databases">
        <title>Methylobrevis albus sp. nov., isolated from fresh water lack sediment.</title>
        <authorList>
            <person name="Zou Q."/>
        </authorList>
    </citation>
    <scope>NUCLEOTIDE SEQUENCE</scope>
    <source>
        <strain evidence="1">L22</strain>
    </source>
</reference>